<organism evidence="2 3">
    <name type="scientific">Pseudozyma hubeiensis (strain SY62)</name>
    <name type="common">Yeast</name>
    <dbReference type="NCBI Taxonomy" id="1305764"/>
    <lineage>
        <taxon>Eukaryota</taxon>
        <taxon>Fungi</taxon>
        <taxon>Dikarya</taxon>
        <taxon>Basidiomycota</taxon>
        <taxon>Ustilaginomycotina</taxon>
        <taxon>Ustilaginomycetes</taxon>
        <taxon>Ustilaginales</taxon>
        <taxon>Ustilaginaceae</taxon>
        <taxon>Pseudozyma</taxon>
    </lineage>
</organism>
<feature type="region of interest" description="Disordered" evidence="1">
    <location>
        <begin position="1"/>
        <end position="96"/>
    </location>
</feature>
<proteinExistence type="predicted"/>
<accession>R9P965</accession>
<dbReference type="EMBL" id="DF238811">
    <property type="protein sequence ID" value="GAC97792.1"/>
    <property type="molecule type" value="Genomic_DNA"/>
</dbReference>
<evidence type="ECO:0000256" key="1">
    <source>
        <dbReference type="SAM" id="MobiDB-lite"/>
    </source>
</evidence>
<evidence type="ECO:0000313" key="3">
    <source>
        <dbReference type="Proteomes" id="UP000014071"/>
    </source>
</evidence>
<feature type="compositionally biased region" description="Basic and acidic residues" evidence="1">
    <location>
        <begin position="32"/>
        <end position="70"/>
    </location>
</feature>
<dbReference type="RefSeq" id="XP_012191379.1">
    <property type="nucleotide sequence ID" value="XM_012335989.1"/>
</dbReference>
<dbReference type="Proteomes" id="UP000014071">
    <property type="component" value="Unassembled WGS sequence"/>
</dbReference>
<sequence>MPFRPQVGSTEERNKAKPCAERSSESVGTRIDSAEKKGERRGMALEQSKHLASEESASDKVERNLHEDRGISFPSVNPHSAEVPVHTVTSKRAPRHHSGPCQLIFPAVTHAQLTQLSVAEDLLLTDRFNRSSSLSSWSELFLQRCRARAAFRIRLR</sequence>
<evidence type="ECO:0000313" key="2">
    <source>
        <dbReference type="EMBL" id="GAC97792.1"/>
    </source>
</evidence>
<dbReference type="AlphaFoldDB" id="R9P965"/>
<reference evidence="3" key="1">
    <citation type="journal article" date="2013" name="Genome Announc.">
        <title>Draft genome sequence of the basidiomycetous yeast-like fungus Pseudozyma hubeiensis SY62, which produces an abundant amount of the biosurfactant mannosylerythritol lipids.</title>
        <authorList>
            <person name="Konishi M."/>
            <person name="Hatada Y."/>
            <person name="Horiuchi J."/>
        </authorList>
    </citation>
    <scope>NUCLEOTIDE SEQUENCE [LARGE SCALE GENOMIC DNA]</scope>
    <source>
        <strain evidence="3">SY62</strain>
    </source>
</reference>
<protein>
    <submittedName>
        <fullName evidence="2">Uncharacterized protein</fullName>
    </submittedName>
</protein>
<gene>
    <name evidence="2" type="ORF">PHSY_005379</name>
</gene>
<keyword evidence="3" id="KW-1185">Reference proteome</keyword>
<feature type="compositionally biased region" description="Basic and acidic residues" evidence="1">
    <location>
        <begin position="10"/>
        <end position="24"/>
    </location>
</feature>
<dbReference type="HOGENOM" id="CLU_1687459_0_0_1"/>
<name>R9P965_PSEHS</name>
<dbReference type="GeneID" id="24110658"/>